<protein>
    <submittedName>
        <fullName evidence="2">Transposase InsO and inactivated derivatives</fullName>
    </submittedName>
</protein>
<dbReference type="Gene3D" id="3.30.420.10">
    <property type="entry name" value="Ribonuclease H-like superfamily/Ribonuclease H"/>
    <property type="match status" value="1"/>
</dbReference>
<dbReference type="InterPro" id="IPR001584">
    <property type="entry name" value="Integrase_cat-core"/>
</dbReference>
<gene>
    <name evidence="2" type="ORF">SAMN06296008_1342</name>
</gene>
<dbReference type="Pfam" id="PF13276">
    <property type="entry name" value="HTH_21"/>
    <property type="match status" value="1"/>
</dbReference>
<dbReference type="PANTHER" id="PTHR46889">
    <property type="entry name" value="TRANSPOSASE INSF FOR INSERTION SEQUENCE IS3B-RELATED"/>
    <property type="match status" value="1"/>
</dbReference>
<dbReference type="SUPFAM" id="SSF53098">
    <property type="entry name" value="Ribonuclease H-like"/>
    <property type="match status" value="1"/>
</dbReference>
<dbReference type="STRING" id="1938817.SAMN06296008_1342"/>
<dbReference type="InterPro" id="IPR048020">
    <property type="entry name" value="Transpos_IS3"/>
</dbReference>
<sequence length="299" mass="34828">MKYAWIARNKSQWPIGLACEVLGVSTSGYFQHQRKKVLERPEKGVKPERLSNEALLAHIKAIHAEVKQEYGWPRITKELHARGFQVGKERVRKLMQLHGIKAKGKRKFVVTTDSNHRFEVADNLLGREFHVEQPNQVWTGDITYLPTDEGWVFLAVVIDLFNRQIVGWSMKSKMESNLVVDALKMAWFRRNPSSGLIFHSDRGTQYCSEDFQRVLSAFNMRSSMSRKGDCWDNAPTESLWGKLKVARIHGVKYATRRDMMDEVIDWISFYNYKRLHSTLGFVSPMEFEKRWYAAQKKVA</sequence>
<reference evidence="2 3" key="1">
    <citation type="submission" date="2017-04" db="EMBL/GenBank/DDBJ databases">
        <authorList>
            <person name="Afonso C.L."/>
            <person name="Miller P.J."/>
            <person name="Scott M.A."/>
            <person name="Spackman E."/>
            <person name="Goraichik I."/>
            <person name="Dimitrov K.M."/>
            <person name="Suarez D.L."/>
            <person name="Swayne D.E."/>
        </authorList>
    </citation>
    <scope>NUCLEOTIDE SEQUENCE [LARGE SCALE GENOMIC DNA]</scope>
    <source>
        <strain evidence="2 3">VK13</strain>
    </source>
</reference>
<dbReference type="NCBIfam" id="NF033516">
    <property type="entry name" value="transpos_IS3"/>
    <property type="match status" value="1"/>
</dbReference>
<dbReference type="GO" id="GO:0015074">
    <property type="term" value="P:DNA integration"/>
    <property type="evidence" value="ECO:0007669"/>
    <property type="project" value="InterPro"/>
</dbReference>
<evidence type="ECO:0000313" key="3">
    <source>
        <dbReference type="Proteomes" id="UP000192708"/>
    </source>
</evidence>
<organism evidence="2 3">
    <name type="scientific">Polynucleobacter kasalickyi</name>
    <dbReference type="NCBI Taxonomy" id="1938817"/>
    <lineage>
        <taxon>Bacteria</taxon>
        <taxon>Pseudomonadati</taxon>
        <taxon>Pseudomonadota</taxon>
        <taxon>Betaproteobacteria</taxon>
        <taxon>Burkholderiales</taxon>
        <taxon>Burkholderiaceae</taxon>
        <taxon>Polynucleobacter</taxon>
    </lineage>
</organism>
<proteinExistence type="predicted"/>
<dbReference type="PROSITE" id="PS50994">
    <property type="entry name" value="INTEGRASE"/>
    <property type="match status" value="1"/>
</dbReference>
<evidence type="ECO:0000259" key="1">
    <source>
        <dbReference type="PROSITE" id="PS50994"/>
    </source>
</evidence>
<dbReference type="InterPro" id="IPR050900">
    <property type="entry name" value="Transposase_IS3/IS150/IS904"/>
</dbReference>
<dbReference type="Proteomes" id="UP000192708">
    <property type="component" value="Unassembled WGS sequence"/>
</dbReference>
<dbReference type="PANTHER" id="PTHR46889:SF4">
    <property type="entry name" value="TRANSPOSASE INSO FOR INSERTION SEQUENCE ELEMENT IS911B-RELATED"/>
    <property type="match status" value="1"/>
</dbReference>
<dbReference type="GO" id="GO:0003676">
    <property type="term" value="F:nucleic acid binding"/>
    <property type="evidence" value="ECO:0007669"/>
    <property type="project" value="InterPro"/>
</dbReference>
<evidence type="ECO:0000313" key="2">
    <source>
        <dbReference type="EMBL" id="SMC90717.1"/>
    </source>
</evidence>
<dbReference type="EMBL" id="FWXJ01000034">
    <property type="protein sequence ID" value="SMC90717.1"/>
    <property type="molecule type" value="Genomic_DNA"/>
</dbReference>
<dbReference type="Pfam" id="PF00665">
    <property type="entry name" value="rve"/>
    <property type="match status" value="1"/>
</dbReference>
<keyword evidence="3" id="KW-1185">Reference proteome</keyword>
<feature type="domain" description="Integrase catalytic" evidence="1">
    <location>
        <begin position="130"/>
        <end position="292"/>
    </location>
</feature>
<dbReference type="InterPro" id="IPR025948">
    <property type="entry name" value="HTH-like_dom"/>
</dbReference>
<dbReference type="InterPro" id="IPR012337">
    <property type="entry name" value="RNaseH-like_sf"/>
</dbReference>
<dbReference type="Pfam" id="PF13333">
    <property type="entry name" value="rve_2"/>
    <property type="match status" value="1"/>
</dbReference>
<accession>A0A1W2CZM0</accession>
<dbReference type="AlphaFoldDB" id="A0A1W2CZM0"/>
<name>A0A1W2CZM0_9BURK</name>
<dbReference type="InterPro" id="IPR036397">
    <property type="entry name" value="RNaseH_sf"/>
</dbReference>